<gene>
    <name evidence="4" type="ORF">V6X73_08315</name>
</gene>
<dbReference type="InterPro" id="IPR003782">
    <property type="entry name" value="SCO1/SenC"/>
</dbReference>
<evidence type="ECO:0000259" key="3">
    <source>
        <dbReference type="PROSITE" id="PS51352"/>
    </source>
</evidence>
<keyword evidence="2" id="KW-0186">Copper</keyword>
<dbReference type="PROSITE" id="PS51352">
    <property type="entry name" value="THIOREDOXIN_2"/>
    <property type="match status" value="1"/>
</dbReference>
<accession>A0ABV3TDP2</accession>
<proteinExistence type="inferred from homology"/>
<dbReference type="RefSeq" id="WP_367959435.1">
    <property type="nucleotide sequence ID" value="NZ_JBAKFH010000001.1"/>
</dbReference>
<dbReference type="Pfam" id="PF02630">
    <property type="entry name" value="SCO1-SenC"/>
    <property type="match status" value="1"/>
</dbReference>
<comment type="caution">
    <text evidence="4">The sequence shown here is derived from an EMBL/GenBank/DDBJ whole genome shotgun (WGS) entry which is preliminary data.</text>
</comment>
<dbReference type="SUPFAM" id="SSF52833">
    <property type="entry name" value="Thioredoxin-like"/>
    <property type="match status" value="1"/>
</dbReference>
<dbReference type="PANTHER" id="PTHR12151:SF25">
    <property type="entry name" value="LINALOOL DEHYDRATASE_ISOMERASE DOMAIN-CONTAINING PROTEIN"/>
    <property type="match status" value="1"/>
</dbReference>
<dbReference type="PANTHER" id="PTHR12151">
    <property type="entry name" value="ELECTRON TRANSPORT PROTIN SCO1/SENC FAMILY MEMBER"/>
    <property type="match status" value="1"/>
</dbReference>
<dbReference type="InterPro" id="IPR013766">
    <property type="entry name" value="Thioredoxin_domain"/>
</dbReference>
<evidence type="ECO:0000313" key="5">
    <source>
        <dbReference type="Proteomes" id="UP001556709"/>
    </source>
</evidence>
<protein>
    <submittedName>
        <fullName evidence="4">SCO family protein</fullName>
    </submittedName>
</protein>
<dbReference type="EMBL" id="JBAKFM010000004">
    <property type="protein sequence ID" value="MEX0469728.1"/>
    <property type="molecule type" value="Genomic_DNA"/>
</dbReference>
<dbReference type="Gene3D" id="3.40.30.10">
    <property type="entry name" value="Glutaredoxin"/>
    <property type="match status" value="1"/>
</dbReference>
<comment type="similarity">
    <text evidence="1">Belongs to the SCO1/2 family.</text>
</comment>
<evidence type="ECO:0000313" key="4">
    <source>
        <dbReference type="EMBL" id="MEX0469728.1"/>
    </source>
</evidence>
<name>A0ABV3TDP2_9GAMM</name>
<evidence type="ECO:0000256" key="2">
    <source>
        <dbReference type="ARBA" id="ARBA00023008"/>
    </source>
</evidence>
<dbReference type="CDD" id="cd02968">
    <property type="entry name" value="SCO"/>
    <property type="match status" value="1"/>
</dbReference>
<dbReference type="Proteomes" id="UP001556709">
    <property type="component" value="Unassembled WGS sequence"/>
</dbReference>
<sequence length="199" mass="21308">MVKKLRNRAARIALLGAALAVLVGCGGRDYQTKGIENLLPPLRFELTAESGEPITEAAFRGAPAVVFFGFTHCPDVCPTAMARIAAAMEAAGAPASDLRVLFVSVDPGRDDPATLKRYTDFFSDRVTGATADVEALREMTKRYRATFGYGEPNEFGDYSVSHSSAMYLFDAKGEARALFSPDDSVAAMAADLRRVASEG</sequence>
<reference evidence="4 5" key="1">
    <citation type="submission" date="2024-02" db="EMBL/GenBank/DDBJ databases">
        <title>New especies of Spiribacter isolated from saline water.</title>
        <authorList>
            <person name="Leon M.J."/>
            <person name="De La Haba R."/>
            <person name="Sanchez-Porro C."/>
            <person name="Ventosa A."/>
        </authorList>
    </citation>
    <scope>NUCLEOTIDE SEQUENCE [LARGE SCALE GENOMIC DNA]</scope>
    <source>
        <strain evidence="5">ag22IC6-390</strain>
    </source>
</reference>
<keyword evidence="5" id="KW-1185">Reference proteome</keyword>
<feature type="domain" description="Thioredoxin" evidence="3">
    <location>
        <begin position="35"/>
        <end position="199"/>
    </location>
</feature>
<organism evidence="4 5">
    <name type="scientific">Spiribacter pallidus</name>
    <dbReference type="NCBI Taxonomy" id="1987936"/>
    <lineage>
        <taxon>Bacteria</taxon>
        <taxon>Pseudomonadati</taxon>
        <taxon>Pseudomonadota</taxon>
        <taxon>Gammaproteobacteria</taxon>
        <taxon>Chromatiales</taxon>
        <taxon>Ectothiorhodospiraceae</taxon>
        <taxon>Spiribacter</taxon>
    </lineage>
</organism>
<evidence type="ECO:0000256" key="1">
    <source>
        <dbReference type="ARBA" id="ARBA00010996"/>
    </source>
</evidence>
<dbReference type="InterPro" id="IPR036249">
    <property type="entry name" value="Thioredoxin-like_sf"/>
</dbReference>
<dbReference type="PROSITE" id="PS51257">
    <property type="entry name" value="PROKAR_LIPOPROTEIN"/>
    <property type="match status" value="1"/>
</dbReference>